<sequence>MDLALFDFDGTITEREMFADFIHAAVSPARLATGRLLLAPLVAGYRLGVVSGNSVRGAVVGFGLRGVPEARARAAGETFAREVLPGVLRPTAMARIAWHRARGDTVAVVSGALDLYLAPWCAQHGLELLCSQLEVAYGRLSGRFRGAQCVGAEKARRVSERFALADFGTVYAYGDTREDRELLGIADRRYFRWQEQT</sequence>
<dbReference type="NCBIfam" id="TIGR01488">
    <property type="entry name" value="HAD-SF-IB"/>
    <property type="match status" value="1"/>
</dbReference>
<dbReference type="EC" id="3.1.3.-" evidence="1"/>
<dbReference type="PANTHER" id="PTHR43344:SF14">
    <property type="entry name" value="HAD-IB FAMILY HYDROLASE"/>
    <property type="match status" value="1"/>
</dbReference>
<dbReference type="PANTHER" id="PTHR43344">
    <property type="entry name" value="PHOSPHOSERINE PHOSPHATASE"/>
    <property type="match status" value="1"/>
</dbReference>
<keyword evidence="1" id="KW-0378">Hydrolase</keyword>
<gene>
    <name evidence="1" type="ORF">ACFQZQ_10060</name>
</gene>
<evidence type="ECO:0000313" key="2">
    <source>
        <dbReference type="Proteomes" id="UP001597090"/>
    </source>
</evidence>
<dbReference type="Gene3D" id="1.20.1440.100">
    <property type="entry name" value="SG protein - dephosphorylation function"/>
    <property type="match status" value="1"/>
</dbReference>
<dbReference type="InterPro" id="IPR050582">
    <property type="entry name" value="HAD-like_SerB"/>
</dbReference>
<evidence type="ECO:0000313" key="1">
    <source>
        <dbReference type="EMBL" id="MFD0739622.1"/>
    </source>
</evidence>
<dbReference type="Pfam" id="PF12710">
    <property type="entry name" value="HAD"/>
    <property type="match status" value="1"/>
</dbReference>
<dbReference type="RefSeq" id="WP_386812653.1">
    <property type="nucleotide sequence ID" value="NZ_JBHTIH010000004.1"/>
</dbReference>
<accession>A0ABW2YT08</accession>
<comment type="caution">
    <text evidence="1">The sequence shown here is derived from an EMBL/GenBank/DDBJ whole genome shotgun (WGS) entry which is preliminary data.</text>
</comment>
<dbReference type="Proteomes" id="UP001597090">
    <property type="component" value="Unassembled WGS sequence"/>
</dbReference>
<dbReference type="GO" id="GO:0016787">
    <property type="term" value="F:hydrolase activity"/>
    <property type="evidence" value="ECO:0007669"/>
    <property type="project" value="UniProtKB-KW"/>
</dbReference>
<name>A0ABW2YT08_9GAMM</name>
<dbReference type="NCBIfam" id="TIGR01490">
    <property type="entry name" value="HAD-SF-IB-hyp1"/>
    <property type="match status" value="1"/>
</dbReference>
<dbReference type="CDD" id="cd02612">
    <property type="entry name" value="HAD_PGPPase"/>
    <property type="match status" value="1"/>
</dbReference>
<dbReference type="Gene3D" id="3.40.50.1000">
    <property type="entry name" value="HAD superfamily/HAD-like"/>
    <property type="match status" value="1"/>
</dbReference>
<dbReference type="EMBL" id="JBHTIH010000004">
    <property type="protein sequence ID" value="MFD0739622.1"/>
    <property type="molecule type" value="Genomic_DNA"/>
</dbReference>
<proteinExistence type="predicted"/>
<dbReference type="InterPro" id="IPR036412">
    <property type="entry name" value="HAD-like_sf"/>
</dbReference>
<reference evidence="2" key="1">
    <citation type="journal article" date="2019" name="Int. J. Syst. Evol. Microbiol.">
        <title>The Global Catalogue of Microorganisms (GCM) 10K type strain sequencing project: providing services to taxonomists for standard genome sequencing and annotation.</title>
        <authorList>
            <consortium name="The Broad Institute Genomics Platform"/>
            <consortium name="The Broad Institute Genome Sequencing Center for Infectious Disease"/>
            <person name="Wu L."/>
            <person name="Ma J."/>
        </authorList>
    </citation>
    <scope>NUCLEOTIDE SEQUENCE [LARGE SCALE GENOMIC DNA]</scope>
    <source>
        <strain evidence="2">CCUG 55491</strain>
    </source>
</reference>
<keyword evidence="2" id="KW-1185">Reference proteome</keyword>
<dbReference type="InterPro" id="IPR023214">
    <property type="entry name" value="HAD_sf"/>
</dbReference>
<protein>
    <submittedName>
        <fullName evidence="1">HAD family hydrolase</fullName>
        <ecNumber evidence="1">3.1.3.-</ecNumber>
    </submittedName>
</protein>
<organism evidence="1 2">
    <name type="scientific">Lysobacter koreensis</name>
    <dbReference type="NCBI Taxonomy" id="266122"/>
    <lineage>
        <taxon>Bacteria</taxon>
        <taxon>Pseudomonadati</taxon>
        <taxon>Pseudomonadota</taxon>
        <taxon>Gammaproteobacteria</taxon>
        <taxon>Lysobacterales</taxon>
        <taxon>Lysobacteraceae</taxon>
        <taxon>Lysobacter</taxon>
    </lineage>
</organism>
<dbReference type="SUPFAM" id="SSF56784">
    <property type="entry name" value="HAD-like"/>
    <property type="match status" value="1"/>
</dbReference>
<dbReference type="InterPro" id="IPR006385">
    <property type="entry name" value="HAD_hydro_SerB1"/>
</dbReference>